<name>K9IPN8_DESRO</name>
<organism evidence="2">
    <name type="scientific">Desmodus rotundus</name>
    <name type="common">Vampire bat</name>
    <dbReference type="NCBI Taxonomy" id="9430"/>
    <lineage>
        <taxon>Eukaryota</taxon>
        <taxon>Metazoa</taxon>
        <taxon>Chordata</taxon>
        <taxon>Craniata</taxon>
        <taxon>Vertebrata</taxon>
        <taxon>Euteleostomi</taxon>
        <taxon>Mammalia</taxon>
        <taxon>Eutheria</taxon>
        <taxon>Laurasiatheria</taxon>
        <taxon>Chiroptera</taxon>
        <taxon>Yangochiroptera</taxon>
        <taxon>Phyllostomidae</taxon>
        <taxon>Desmodontinae</taxon>
        <taxon>Desmodus</taxon>
    </lineage>
</organism>
<reference evidence="2" key="1">
    <citation type="submission" date="2012-11" db="EMBL/GenBank/DDBJ databases">
        <title>The Vampirome: Transcriptome and Proteome Analysis of the Submandibular and Accessory Glands of the Vampire Bat and Vector of Human Rabies, Desmodus rotundus.</title>
        <authorList>
            <person name="Francischetti I.M.B."/>
            <person name="Assumpcao T.C.F."/>
            <person name="Ma D."/>
            <person name="Vicente E.C."/>
            <person name="Ribeiro J.M.C."/>
        </authorList>
    </citation>
    <scope>NUCLEOTIDE SEQUENCE</scope>
    <source>
        <tissue evidence="2">Salivary gland</tissue>
    </source>
</reference>
<protein>
    <submittedName>
        <fullName evidence="2">Putative secreted protein</fullName>
    </submittedName>
</protein>
<feature type="non-terminal residue" evidence="2">
    <location>
        <position position="79"/>
    </location>
</feature>
<evidence type="ECO:0000256" key="1">
    <source>
        <dbReference type="SAM" id="SignalP"/>
    </source>
</evidence>
<sequence>LPLAHLVIHLLSVSQLYATDRDKICTAQPAKQDASSSGYLPLLSTFLYSCFRHSEMSLMFRIPYTPCAFVLLVCVCVCV</sequence>
<keyword evidence="1" id="KW-0732">Signal</keyword>
<proteinExistence type="evidence at transcript level"/>
<feature type="signal peptide" evidence="1">
    <location>
        <begin position="1"/>
        <end position="18"/>
    </location>
</feature>
<evidence type="ECO:0000313" key="2">
    <source>
        <dbReference type="EMBL" id="JAA50215.1"/>
    </source>
</evidence>
<dbReference type="AlphaFoldDB" id="K9IPN8"/>
<feature type="non-terminal residue" evidence="2">
    <location>
        <position position="1"/>
    </location>
</feature>
<accession>K9IPN8</accession>
<feature type="chain" id="PRO_5003932212" evidence="1">
    <location>
        <begin position="19"/>
        <end position="79"/>
    </location>
</feature>
<dbReference type="EMBL" id="GABZ01003310">
    <property type="protein sequence ID" value="JAA50215.1"/>
    <property type="molecule type" value="mRNA"/>
</dbReference>